<dbReference type="CDD" id="cd01392">
    <property type="entry name" value="HTH_LacI"/>
    <property type="match status" value="1"/>
</dbReference>
<dbReference type="SUPFAM" id="SSF47413">
    <property type="entry name" value="lambda repressor-like DNA-binding domains"/>
    <property type="match status" value="1"/>
</dbReference>
<dbReference type="CDD" id="cd06267">
    <property type="entry name" value="PBP1_LacI_sugar_binding-like"/>
    <property type="match status" value="1"/>
</dbReference>
<dbReference type="STRING" id="1915.SLINC_0093"/>
<name>A0A1B1M1L7_STRLN</name>
<dbReference type="PATRIC" id="fig|1915.4.peg.125"/>
<dbReference type="PANTHER" id="PTHR30146:SF153">
    <property type="entry name" value="LACTOSE OPERON REPRESSOR"/>
    <property type="match status" value="1"/>
</dbReference>
<dbReference type="InterPro" id="IPR000843">
    <property type="entry name" value="HTH_LacI"/>
</dbReference>
<reference evidence="1 2" key="1">
    <citation type="submission" date="2016-07" db="EMBL/GenBank/DDBJ databases">
        <title>Enhancement of antibiotic productionsby engineered nitrateutilization in actinobacteria.</title>
        <authorList>
            <person name="Meng S.C."/>
        </authorList>
    </citation>
    <scope>NUCLEOTIDE SEQUENCE [LARGE SCALE GENOMIC DNA]</scope>
    <source>
        <strain evidence="1 2">NRRL 2936</strain>
    </source>
</reference>
<keyword evidence="2" id="KW-1185">Reference proteome</keyword>
<gene>
    <name evidence="1" type="ORF">SLINC_0093</name>
</gene>
<dbReference type="GO" id="GO:0000976">
    <property type="term" value="F:transcription cis-regulatory region binding"/>
    <property type="evidence" value="ECO:0007669"/>
    <property type="project" value="TreeGrafter"/>
</dbReference>
<organism evidence="1 2">
    <name type="scientific">Streptomyces lincolnensis</name>
    <dbReference type="NCBI Taxonomy" id="1915"/>
    <lineage>
        <taxon>Bacteria</taxon>
        <taxon>Bacillati</taxon>
        <taxon>Actinomycetota</taxon>
        <taxon>Actinomycetes</taxon>
        <taxon>Kitasatosporales</taxon>
        <taxon>Streptomycetaceae</taxon>
        <taxon>Streptomyces</taxon>
    </lineage>
</organism>
<sequence>MRVLLGPVYDHLGEAPRSGRPTVPSRSAVPDGKRPTLSDLAARAGVSVPLASMVMRGAKGPSAASRERVLQAAQEIGYRPDSRARLLRSSRSHLVGVQFDLRQPFHADMVEALYSAAGAAGYQIALSALAASRSEQEAVETLLADRCEALILLSPHAPAARLAELAAQLPVVSVARRLRPLADGVDVVRAADDEGARQAVDHLVALGHRDIVHIDGGRAPGAADRRRGYKSAMKHHGLTDRVRLVPGGLTEDHGAAAARTLLTEAARPTAVLAFNDHCAIGVLDTFLRAQIRVPDEISVVGFDDSHLARLAHVQLTTVGQEARQLARRAVSRAVARLEGGATDDEREVVVTPHLVIRSTTRAPCRS</sequence>
<dbReference type="InterPro" id="IPR028082">
    <property type="entry name" value="Peripla_BP_I"/>
</dbReference>
<dbReference type="EMBL" id="CP016438">
    <property type="protein sequence ID" value="ANS62317.1"/>
    <property type="molecule type" value="Genomic_DNA"/>
</dbReference>
<dbReference type="Gene3D" id="3.40.50.2300">
    <property type="match status" value="2"/>
</dbReference>
<dbReference type="KEGG" id="sls:SLINC_0093"/>
<evidence type="ECO:0000313" key="2">
    <source>
        <dbReference type="Proteomes" id="UP000092598"/>
    </source>
</evidence>
<dbReference type="Pfam" id="PF00356">
    <property type="entry name" value="LacI"/>
    <property type="match status" value="1"/>
</dbReference>
<protein>
    <submittedName>
        <fullName evidence="1">Putative LacI family transcriptional regulator</fullName>
    </submittedName>
</protein>
<dbReference type="Gene3D" id="1.10.260.40">
    <property type="entry name" value="lambda repressor-like DNA-binding domains"/>
    <property type="match status" value="1"/>
</dbReference>
<dbReference type="InterPro" id="IPR010982">
    <property type="entry name" value="Lambda_DNA-bd_dom_sf"/>
</dbReference>
<dbReference type="SMART" id="SM00354">
    <property type="entry name" value="HTH_LACI"/>
    <property type="match status" value="1"/>
</dbReference>
<dbReference type="Pfam" id="PF13377">
    <property type="entry name" value="Peripla_BP_3"/>
    <property type="match status" value="1"/>
</dbReference>
<dbReference type="InterPro" id="IPR046335">
    <property type="entry name" value="LacI/GalR-like_sensor"/>
</dbReference>
<evidence type="ECO:0000313" key="1">
    <source>
        <dbReference type="EMBL" id="ANS62317.1"/>
    </source>
</evidence>
<dbReference type="SUPFAM" id="SSF53822">
    <property type="entry name" value="Periplasmic binding protein-like I"/>
    <property type="match status" value="1"/>
</dbReference>
<dbReference type="GO" id="GO:0003700">
    <property type="term" value="F:DNA-binding transcription factor activity"/>
    <property type="evidence" value="ECO:0007669"/>
    <property type="project" value="TreeGrafter"/>
</dbReference>
<dbReference type="PANTHER" id="PTHR30146">
    <property type="entry name" value="LACI-RELATED TRANSCRIPTIONAL REPRESSOR"/>
    <property type="match status" value="1"/>
</dbReference>
<accession>A0A1B1M1L7</accession>
<dbReference type="AlphaFoldDB" id="A0A1B1M1L7"/>
<dbReference type="Proteomes" id="UP000092598">
    <property type="component" value="Chromosome"/>
</dbReference>
<proteinExistence type="predicted"/>
<dbReference type="PROSITE" id="PS50932">
    <property type="entry name" value="HTH_LACI_2"/>
    <property type="match status" value="1"/>
</dbReference>